<organism evidence="1 2">
    <name type="scientific">Ovis ammon polii</name>
    <dbReference type="NCBI Taxonomy" id="230172"/>
    <lineage>
        <taxon>Eukaryota</taxon>
        <taxon>Metazoa</taxon>
        <taxon>Chordata</taxon>
        <taxon>Craniata</taxon>
        <taxon>Vertebrata</taxon>
        <taxon>Euteleostomi</taxon>
        <taxon>Mammalia</taxon>
        <taxon>Eutheria</taxon>
        <taxon>Laurasiatheria</taxon>
        <taxon>Artiodactyla</taxon>
        <taxon>Ruminantia</taxon>
        <taxon>Pecora</taxon>
        <taxon>Bovidae</taxon>
        <taxon>Caprinae</taxon>
        <taxon>Ovis</taxon>
    </lineage>
</organism>
<comment type="caution">
    <text evidence="1">The sequence shown here is derived from an EMBL/GenBank/DDBJ whole genome shotgun (WGS) entry which is preliminary data.</text>
</comment>
<name>A0AAD4TN90_OVIAM</name>
<dbReference type="AlphaFoldDB" id="A0AAD4TN90"/>
<dbReference type="EMBL" id="JAKZEL010000024">
    <property type="protein sequence ID" value="KAI4531228.1"/>
    <property type="molecule type" value="Genomic_DNA"/>
</dbReference>
<sequence>MESRPIAMKVILVLIKKNFSPLLQSQKTEFLCPGHSLTFLLHTNANDITCDEWILLAAQIIKGSERSFLQTFEKQAKCKQQEPCDIIRLVWSMTSLIYIYILTKPSPYNYYTDVEMLNSENGKQKALLTYPAFQRKNGEYKMKTLGST</sequence>
<evidence type="ECO:0000313" key="1">
    <source>
        <dbReference type="EMBL" id="KAI4531228.1"/>
    </source>
</evidence>
<accession>A0AAD4TN90</accession>
<keyword evidence="2" id="KW-1185">Reference proteome</keyword>
<gene>
    <name evidence="1" type="ORF">MG293_019086</name>
</gene>
<dbReference type="Proteomes" id="UP001214576">
    <property type="component" value="Unassembled WGS sequence"/>
</dbReference>
<evidence type="ECO:0000313" key="2">
    <source>
        <dbReference type="Proteomes" id="UP001214576"/>
    </source>
</evidence>
<reference evidence="1" key="1">
    <citation type="submission" date="2022-03" db="EMBL/GenBank/DDBJ databases">
        <title>Genomic analyses of argali, domestic sheep and their hybrids provide insights into chromosomal evolution, heterosis and genetic basis of agronomic traits.</title>
        <authorList>
            <person name="Li M."/>
        </authorList>
    </citation>
    <scope>NUCLEOTIDE SEQUENCE</scope>
    <source>
        <strain evidence="1">CAU-MHL-2022a</strain>
        <tissue evidence="1">Skin</tissue>
    </source>
</reference>
<proteinExistence type="predicted"/>
<protein>
    <submittedName>
        <fullName evidence="1">Uncharacterized protein</fullName>
    </submittedName>
</protein>